<dbReference type="PROSITE" id="PS00116">
    <property type="entry name" value="DNA_POLYMERASE_B"/>
    <property type="match status" value="1"/>
</dbReference>
<dbReference type="InterPro" id="IPR042087">
    <property type="entry name" value="DNA_pol_B_thumb"/>
</dbReference>
<dbReference type="Gene3D" id="3.30.342.10">
    <property type="entry name" value="DNA Polymerase, chain B, domain 1"/>
    <property type="match status" value="1"/>
</dbReference>
<keyword evidence="14 20" id="KW-0239">DNA-directed DNA polymerase</keyword>
<dbReference type="GO" id="GO:0003677">
    <property type="term" value="F:DNA binding"/>
    <property type="evidence" value="ECO:0007669"/>
    <property type="project" value="UniProtKB-KW"/>
</dbReference>
<dbReference type="SUPFAM" id="SSF53098">
    <property type="entry name" value="Ribonuclease H-like"/>
    <property type="match status" value="1"/>
</dbReference>
<keyword evidence="16 20" id="KW-0411">Iron-sulfur</keyword>
<dbReference type="PRINTS" id="PR00106">
    <property type="entry name" value="DNAPOLB"/>
</dbReference>
<dbReference type="Gene3D" id="1.10.287.690">
    <property type="entry name" value="Helix hairpin bin"/>
    <property type="match status" value="1"/>
</dbReference>
<dbReference type="FunFam" id="1.10.287.690:FF:000001">
    <property type="entry name" value="DNA polymerase"/>
    <property type="match status" value="1"/>
</dbReference>
<gene>
    <name evidence="24" type="ORF">PSIN1315_LOCUS1018</name>
</gene>
<dbReference type="FunFam" id="3.30.420.10:FF:000004">
    <property type="entry name" value="DNA polymerase"/>
    <property type="match status" value="1"/>
</dbReference>
<dbReference type="GO" id="GO:0051539">
    <property type="term" value="F:4 iron, 4 sulfur cluster binding"/>
    <property type="evidence" value="ECO:0007669"/>
    <property type="project" value="UniProtKB-KW"/>
</dbReference>
<evidence type="ECO:0000256" key="3">
    <source>
        <dbReference type="ARBA" id="ARBA00005755"/>
    </source>
</evidence>
<evidence type="ECO:0000256" key="13">
    <source>
        <dbReference type="ARBA" id="ARBA00022839"/>
    </source>
</evidence>
<keyword evidence="12 20" id="KW-0862">Zinc</keyword>
<organism evidence="24">
    <name type="scientific">Prasinoderma singulare</name>
    <dbReference type="NCBI Taxonomy" id="676789"/>
    <lineage>
        <taxon>Eukaryota</taxon>
        <taxon>Viridiplantae</taxon>
        <taxon>Prasinodermophyta</taxon>
        <taxon>Prasinodermophyceae</taxon>
        <taxon>Prasinodermales</taxon>
        <taxon>Prasinodermaceae</taxon>
        <taxon>Prasinoderma</taxon>
    </lineage>
</organism>
<dbReference type="InterPro" id="IPR006134">
    <property type="entry name" value="DNA-dir_DNA_pol_B_multi_dom"/>
</dbReference>
<feature type="domain" description="DNA-directed DNA polymerase family B exonuclease" evidence="22">
    <location>
        <begin position="173"/>
        <end position="412"/>
    </location>
</feature>
<keyword evidence="5 20" id="KW-0808">Transferase</keyword>
<dbReference type="InterPro" id="IPR006172">
    <property type="entry name" value="DNA-dir_DNA_pol_B"/>
</dbReference>
<evidence type="ECO:0000256" key="4">
    <source>
        <dbReference type="ARBA" id="ARBA00022485"/>
    </source>
</evidence>
<evidence type="ECO:0000259" key="23">
    <source>
        <dbReference type="Pfam" id="PF14260"/>
    </source>
</evidence>
<evidence type="ECO:0000256" key="1">
    <source>
        <dbReference type="ARBA" id="ARBA00001966"/>
    </source>
</evidence>
<dbReference type="SMART" id="SM00486">
    <property type="entry name" value="POLBc"/>
    <property type="match status" value="1"/>
</dbReference>
<keyword evidence="6 20" id="KW-0548">Nucleotidyltransferase</keyword>
<accession>A0A7S3F6N5</accession>
<reference evidence="24" key="1">
    <citation type="submission" date="2021-01" db="EMBL/GenBank/DDBJ databases">
        <authorList>
            <person name="Corre E."/>
            <person name="Pelletier E."/>
            <person name="Niang G."/>
            <person name="Scheremetjew M."/>
            <person name="Finn R."/>
            <person name="Kale V."/>
            <person name="Holt S."/>
            <person name="Cochrane G."/>
            <person name="Meng A."/>
            <person name="Brown T."/>
            <person name="Cohen L."/>
        </authorList>
    </citation>
    <scope>NUCLEOTIDE SEQUENCE</scope>
    <source>
        <strain evidence="24">RCC927</strain>
    </source>
</reference>
<dbReference type="InterPro" id="IPR023211">
    <property type="entry name" value="DNA_pol_palm_dom_sf"/>
</dbReference>
<dbReference type="GO" id="GO:0003887">
    <property type="term" value="F:DNA-directed DNA polymerase activity"/>
    <property type="evidence" value="ECO:0007669"/>
    <property type="project" value="UniProtKB-KW"/>
</dbReference>
<keyword evidence="7 20" id="KW-0235">DNA replication</keyword>
<evidence type="ECO:0000256" key="16">
    <source>
        <dbReference type="ARBA" id="ARBA00023014"/>
    </source>
</evidence>
<dbReference type="InterPro" id="IPR012337">
    <property type="entry name" value="RNaseH-like_sf"/>
</dbReference>
<evidence type="ECO:0000256" key="18">
    <source>
        <dbReference type="ARBA" id="ARBA00023242"/>
    </source>
</evidence>
<dbReference type="InterPro" id="IPR043502">
    <property type="entry name" value="DNA/RNA_pol_sf"/>
</dbReference>
<evidence type="ECO:0000256" key="17">
    <source>
        <dbReference type="ARBA" id="ARBA00023125"/>
    </source>
</evidence>
<dbReference type="PANTHER" id="PTHR10322:SF23">
    <property type="entry name" value="DNA POLYMERASE DELTA CATALYTIC SUBUNIT"/>
    <property type="match status" value="1"/>
</dbReference>
<dbReference type="Gene3D" id="3.30.420.10">
    <property type="entry name" value="Ribonuclease H-like superfamily/Ribonuclease H"/>
    <property type="match status" value="1"/>
</dbReference>
<evidence type="ECO:0000256" key="5">
    <source>
        <dbReference type="ARBA" id="ARBA00022679"/>
    </source>
</evidence>
<dbReference type="GO" id="GO:0043625">
    <property type="term" value="C:delta DNA polymerase complex"/>
    <property type="evidence" value="ECO:0007669"/>
    <property type="project" value="TreeGrafter"/>
</dbReference>
<evidence type="ECO:0000256" key="2">
    <source>
        <dbReference type="ARBA" id="ARBA00004123"/>
    </source>
</evidence>
<comment type="cofactor">
    <cofactor evidence="1 20">
        <name>[4Fe-4S] cluster</name>
        <dbReference type="ChEBI" id="CHEBI:49883"/>
    </cofactor>
</comment>
<dbReference type="InterPro" id="IPR036397">
    <property type="entry name" value="RNaseH_sf"/>
</dbReference>
<keyword evidence="18 20" id="KW-0539">Nucleus</keyword>
<evidence type="ECO:0000256" key="7">
    <source>
        <dbReference type="ARBA" id="ARBA00022705"/>
    </source>
</evidence>
<keyword evidence="13" id="KW-0269">Exonuclease</keyword>
<dbReference type="AlphaFoldDB" id="A0A7S3F6N5"/>
<keyword evidence="10 20" id="KW-0863">Zinc-finger</keyword>
<protein>
    <recommendedName>
        <fullName evidence="20">DNA polymerase</fullName>
        <ecNumber evidence="20">2.7.7.7</ecNumber>
    </recommendedName>
</protein>
<keyword evidence="4 20" id="KW-0004">4Fe-4S</keyword>
<dbReference type="Gene3D" id="1.10.132.60">
    <property type="entry name" value="DNA polymerase family B, C-terminal domain"/>
    <property type="match status" value="1"/>
</dbReference>
<evidence type="ECO:0000259" key="21">
    <source>
        <dbReference type="Pfam" id="PF00136"/>
    </source>
</evidence>
<sequence>MVTDLTIRESWLRPAVQHLDTAARPLRFQQVEIDYEITSVDARYSTQQGKAAVLRMFGVTPEGNSVCCFVHGFEPYFYVPAPPGFGPDDMPGFKETINRLTLDNAGAKGRDVQGSLVRSLEIVQRQTVWNYQAEKSRPFIKITLALPTLVTACKKVLENGITGADGKLYNFPTFESNVLFVLRYMIDTEIVGGSWVELKAGKYTQRSETSAGPRPRSACQVEVDVNYGDIISHKPEGPHSVIAPLRILSVDIECQGRKGHFPDAKHDPVIQIASMLTVQGESQPIVKNVMTLGTCAAIVGVEVMSFSDERSLLRTWRDFVIATDPDLLIGYNTVDFDVPYLLDRAESLGMSDFPMWGRMRDSRIRMRNTTFSSKAYGTRESKEITIEGRVQFDLLQAIRRDYKLSSYSLNNVSAHFLGEQKEDVHHSIIADLQNGTAETRRRLAVYCVKDAYLPQRLLDSLMYMYNYTEMARVTGVPISFLLSKGQSIKVLSQILRKCREQDLLVPNVHRQHSDAGYEGATVLEAKTGYYEKPIATLDFASLYPSIMMAHNLCYTTLLPRGQHTQFDPDQVERTPQGDYFVRDSVRKGLLPEILRELLGARKRAKADMKKATDPLEKAVLNGRQLALKISANSVYGFTGATVGKLPCLEISSSVTAYGRQMIEQTMAVVKEKYTVANGYHADADVVYGDTDSVFVNFHVQQQPGDEDGTGMVREAMRLGEEASAFVTETFPKPIKLEFEKVYFPFLLLSKKRYAGMYWTNPVKWDKMDTTGIETQRRDNCGMVRDVLTHALNKILMDRNVKGACDYVKERIRDLLQNRLDMSMLVISKALSQDVEAYDNKAPHVELAKRMRKRDPATAPATGDRVAYVIIKGTKGAKAYEKAEDPIYALEHNLPLDTKHYLDMLKKPLLRIFDPCLKNAESVLMAGDHTRVITISTPSLGGGGIMRFAKVQAKCLGCKAPLKGDAAKGAVCASCASRAGEIYYKSLAASNDLEAQFSRLWTQCQSCSGTLHMDVLCSNRDCAIFYRRKKVQKELGDAHKELARW</sequence>
<evidence type="ECO:0000256" key="14">
    <source>
        <dbReference type="ARBA" id="ARBA00022932"/>
    </source>
</evidence>
<dbReference type="Pfam" id="PF00136">
    <property type="entry name" value="DNA_pol_B"/>
    <property type="match status" value="1"/>
</dbReference>
<dbReference type="GO" id="GO:0006297">
    <property type="term" value="P:nucleotide-excision repair, DNA gap filling"/>
    <property type="evidence" value="ECO:0007669"/>
    <property type="project" value="TreeGrafter"/>
</dbReference>
<dbReference type="SUPFAM" id="SSF56672">
    <property type="entry name" value="DNA/RNA polymerases"/>
    <property type="match status" value="1"/>
</dbReference>
<dbReference type="InterPro" id="IPR017964">
    <property type="entry name" value="DNA-dir_DNA_pol_B_CS"/>
</dbReference>
<dbReference type="NCBIfam" id="TIGR00592">
    <property type="entry name" value="pol2"/>
    <property type="match status" value="1"/>
</dbReference>
<dbReference type="FunFam" id="3.30.342.10:FF:000003">
    <property type="entry name" value="DNA polymerase"/>
    <property type="match status" value="1"/>
</dbReference>
<feature type="domain" description="C4-type zinc-finger of DNA polymerase delta" evidence="23">
    <location>
        <begin position="954"/>
        <end position="1027"/>
    </location>
</feature>
<proteinExistence type="inferred from homology"/>
<comment type="subcellular location">
    <subcellularLocation>
        <location evidence="2 20">Nucleus</location>
    </subcellularLocation>
</comment>
<dbReference type="Gene3D" id="3.90.1600.10">
    <property type="entry name" value="Palm domain of DNA polymerase"/>
    <property type="match status" value="1"/>
</dbReference>
<evidence type="ECO:0000256" key="9">
    <source>
        <dbReference type="ARBA" id="ARBA00022723"/>
    </source>
</evidence>
<dbReference type="InterPro" id="IPR006133">
    <property type="entry name" value="DNA-dir_DNA_pol_B_exonuc"/>
</dbReference>
<evidence type="ECO:0000259" key="22">
    <source>
        <dbReference type="Pfam" id="PF03104"/>
    </source>
</evidence>
<keyword evidence="9 20" id="KW-0479">Metal-binding</keyword>
<name>A0A7S3F6N5_9VIRI</name>
<evidence type="ECO:0000256" key="11">
    <source>
        <dbReference type="ARBA" id="ARBA00022801"/>
    </source>
</evidence>
<evidence type="ECO:0000313" key="24">
    <source>
        <dbReference type="EMBL" id="CAE0126369.1"/>
    </source>
</evidence>
<comment type="catalytic activity">
    <reaction evidence="19 20">
        <text>DNA(n) + a 2'-deoxyribonucleoside 5'-triphosphate = DNA(n+1) + diphosphate</text>
        <dbReference type="Rhea" id="RHEA:22508"/>
        <dbReference type="Rhea" id="RHEA-COMP:17339"/>
        <dbReference type="Rhea" id="RHEA-COMP:17340"/>
        <dbReference type="ChEBI" id="CHEBI:33019"/>
        <dbReference type="ChEBI" id="CHEBI:61560"/>
        <dbReference type="ChEBI" id="CHEBI:173112"/>
        <dbReference type="EC" id="2.7.7.7"/>
    </reaction>
</comment>
<feature type="domain" description="DNA-directed DNA polymerase family B multifunctional" evidence="21">
    <location>
        <begin position="476"/>
        <end position="914"/>
    </location>
</feature>
<comment type="similarity">
    <text evidence="3 20">Belongs to the DNA polymerase type-B family.</text>
</comment>
<evidence type="ECO:0000256" key="15">
    <source>
        <dbReference type="ARBA" id="ARBA00023004"/>
    </source>
</evidence>
<dbReference type="InterPro" id="IPR025687">
    <property type="entry name" value="Znf-C4pol"/>
</dbReference>
<dbReference type="GO" id="GO:0008270">
    <property type="term" value="F:zinc ion binding"/>
    <property type="evidence" value="ECO:0007669"/>
    <property type="project" value="UniProtKB-KW"/>
</dbReference>
<evidence type="ECO:0000256" key="10">
    <source>
        <dbReference type="ARBA" id="ARBA00022771"/>
    </source>
</evidence>
<dbReference type="GO" id="GO:0008296">
    <property type="term" value="F:3'-5'-DNA exonuclease activity"/>
    <property type="evidence" value="ECO:0007669"/>
    <property type="project" value="TreeGrafter"/>
</dbReference>
<evidence type="ECO:0000256" key="6">
    <source>
        <dbReference type="ARBA" id="ARBA00022695"/>
    </source>
</evidence>
<dbReference type="InterPro" id="IPR050240">
    <property type="entry name" value="DNA_pol_type-B"/>
</dbReference>
<dbReference type="GO" id="GO:0045004">
    <property type="term" value="P:DNA replication proofreading"/>
    <property type="evidence" value="ECO:0007669"/>
    <property type="project" value="TreeGrafter"/>
</dbReference>
<evidence type="ECO:0000256" key="20">
    <source>
        <dbReference type="RuleBase" id="RU000442"/>
    </source>
</evidence>
<dbReference type="EC" id="2.7.7.7" evidence="20"/>
<dbReference type="GO" id="GO:0006287">
    <property type="term" value="P:base-excision repair, gap-filling"/>
    <property type="evidence" value="ECO:0007669"/>
    <property type="project" value="TreeGrafter"/>
</dbReference>
<dbReference type="Pfam" id="PF03104">
    <property type="entry name" value="DNA_pol_B_exo1"/>
    <property type="match status" value="1"/>
</dbReference>
<dbReference type="PANTHER" id="PTHR10322">
    <property type="entry name" value="DNA POLYMERASE CATALYTIC SUBUNIT"/>
    <property type="match status" value="1"/>
</dbReference>
<evidence type="ECO:0000256" key="19">
    <source>
        <dbReference type="ARBA" id="ARBA00049244"/>
    </source>
</evidence>
<dbReference type="Pfam" id="PF14260">
    <property type="entry name" value="zf-C4pol"/>
    <property type="match status" value="1"/>
</dbReference>
<dbReference type="CDD" id="cd05533">
    <property type="entry name" value="POLBc_delta"/>
    <property type="match status" value="1"/>
</dbReference>
<keyword evidence="15 20" id="KW-0408">Iron</keyword>
<evidence type="ECO:0000256" key="8">
    <source>
        <dbReference type="ARBA" id="ARBA00022722"/>
    </source>
</evidence>
<dbReference type="CDD" id="cd05777">
    <property type="entry name" value="DNA_polB_delta_exo"/>
    <property type="match status" value="1"/>
</dbReference>
<keyword evidence="17 20" id="KW-0238">DNA-binding</keyword>
<dbReference type="GO" id="GO:0000166">
    <property type="term" value="F:nucleotide binding"/>
    <property type="evidence" value="ECO:0007669"/>
    <property type="project" value="InterPro"/>
</dbReference>
<evidence type="ECO:0000256" key="12">
    <source>
        <dbReference type="ARBA" id="ARBA00022833"/>
    </source>
</evidence>
<keyword evidence="11" id="KW-0378">Hydrolase</keyword>
<dbReference type="EMBL" id="HBHY01001652">
    <property type="protein sequence ID" value="CAE0126369.1"/>
    <property type="molecule type" value="Transcribed_RNA"/>
</dbReference>
<keyword evidence="8" id="KW-0540">Nuclease</keyword>